<protein>
    <submittedName>
        <fullName evidence="2">Uncharacterized protein</fullName>
    </submittedName>
</protein>
<sequence>MRCAEKVAAAYRLGHNDALDAARDAVTAIESNRDAVVWWERFRDNPEDPDEVTVLIELHRAIAAIDALREKP</sequence>
<accession>A0A6J5SNV2</accession>
<reference evidence="2" key="1">
    <citation type="submission" date="2020-05" db="EMBL/GenBank/DDBJ databases">
        <authorList>
            <person name="Chiriac C."/>
            <person name="Salcher M."/>
            <person name="Ghai R."/>
            <person name="Kavagutti S V."/>
        </authorList>
    </citation>
    <scope>NUCLEOTIDE SEQUENCE</scope>
</reference>
<dbReference type="EMBL" id="LR797067">
    <property type="protein sequence ID" value="CAB4184785.1"/>
    <property type="molecule type" value="Genomic_DNA"/>
</dbReference>
<gene>
    <name evidence="1" type="ORF">UFOVP1121_48</name>
    <name evidence="2" type="ORF">UFOVP1482_46</name>
</gene>
<evidence type="ECO:0000313" key="2">
    <source>
        <dbReference type="EMBL" id="CAB4215628.1"/>
    </source>
</evidence>
<name>A0A6J5SNV2_9CAUD</name>
<dbReference type="EMBL" id="LR797421">
    <property type="protein sequence ID" value="CAB4215628.1"/>
    <property type="molecule type" value="Genomic_DNA"/>
</dbReference>
<proteinExistence type="predicted"/>
<organism evidence="2">
    <name type="scientific">uncultured Caudovirales phage</name>
    <dbReference type="NCBI Taxonomy" id="2100421"/>
    <lineage>
        <taxon>Viruses</taxon>
        <taxon>Duplodnaviria</taxon>
        <taxon>Heunggongvirae</taxon>
        <taxon>Uroviricota</taxon>
        <taxon>Caudoviricetes</taxon>
        <taxon>Peduoviridae</taxon>
        <taxon>Maltschvirus</taxon>
        <taxon>Maltschvirus maltsch</taxon>
    </lineage>
</organism>
<evidence type="ECO:0000313" key="1">
    <source>
        <dbReference type="EMBL" id="CAB4184785.1"/>
    </source>
</evidence>